<keyword evidence="1" id="KW-1133">Transmembrane helix</keyword>
<evidence type="ECO:0000313" key="2">
    <source>
        <dbReference type="EMBL" id="GAA1901724.1"/>
    </source>
</evidence>
<gene>
    <name evidence="2" type="ORF">GCM10009688_01610</name>
</gene>
<feature type="transmembrane region" description="Helical" evidence="1">
    <location>
        <begin position="7"/>
        <end position="27"/>
    </location>
</feature>
<dbReference type="EMBL" id="BAAALV010000001">
    <property type="protein sequence ID" value="GAA1901724.1"/>
    <property type="molecule type" value="Genomic_DNA"/>
</dbReference>
<accession>A0ABN2NSZ2</accession>
<feature type="transmembrane region" description="Helical" evidence="1">
    <location>
        <begin position="39"/>
        <end position="62"/>
    </location>
</feature>
<reference evidence="2 3" key="1">
    <citation type="journal article" date="2019" name="Int. J. Syst. Evol. Microbiol.">
        <title>The Global Catalogue of Microorganisms (GCM) 10K type strain sequencing project: providing services to taxonomists for standard genome sequencing and annotation.</title>
        <authorList>
            <consortium name="The Broad Institute Genomics Platform"/>
            <consortium name="The Broad Institute Genome Sequencing Center for Infectious Disease"/>
            <person name="Wu L."/>
            <person name="Ma J."/>
        </authorList>
    </citation>
    <scope>NUCLEOTIDE SEQUENCE [LARGE SCALE GENOMIC DNA]</scope>
    <source>
        <strain evidence="2 3">JCM 13316</strain>
    </source>
</reference>
<evidence type="ECO:0000313" key="3">
    <source>
        <dbReference type="Proteomes" id="UP001500784"/>
    </source>
</evidence>
<evidence type="ECO:0000256" key="1">
    <source>
        <dbReference type="SAM" id="Phobius"/>
    </source>
</evidence>
<keyword evidence="3" id="KW-1185">Reference proteome</keyword>
<organism evidence="2 3">
    <name type="scientific">Arthrobacter gandavensis</name>
    <dbReference type="NCBI Taxonomy" id="169960"/>
    <lineage>
        <taxon>Bacteria</taxon>
        <taxon>Bacillati</taxon>
        <taxon>Actinomycetota</taxon>
        <taxon>Actinomycetes</taxon>
        <taxon>Micrococcales</taxon>
        <taxon>Micrococcaceae</taxon>
        <taxon>Arthrobacter</taxon>
    </lineage>
</organism>
<keyword evidence="1" id="KW-0812">Transmembrane</keyword>
<name>A0ABN2NSZ2_9MICC</name>
<proteinExistence type="predicted"/>
<dbReference type="RefSeq" id="WP_152228070.1">
    <property type="nucleotide sequence ID" value="NZ_BAAALV010000001.1"/>
</dbReference>
<comment type="caution">
    <text evidence="2">The sequence shown here is derived from an EMBL/GenBank/DDBJ whole genome shotgun (WGS) entry which is preliminary data.</text>
</comment>
<dbReference type="Proteomes" id="UP001500784">
    <property type="component" value="Unassembled WGS sequence"/>
</dbReference>
<sequence length="125" mass="14075">MNFFEVLWSIVAVFFVFAYLMLLFQIFADLFRDDSISGWLKAVWIFFLLFVPYITALVYVIARGRGMAERSAGRARESQEQAAAYIRRTAGSQSATEQISSAKSLLDDGLISDDEFGRLKAKALA</sequence>
<protein>
    <submittedName>
        <fullName evidence="2">SHOCT domain-containing protein</fullName>
    </submittedName>
</protein>
<keyword evidence="1" id="KW-0472">Membrane</keyword>